<sequence>MNLKKISNKLKKKLVKRVEVKKHCFKDQDLLFEFKLSNFFTLKKNIKAEFLINEEVHQLRHELLNNSVLVVTIPHHLLTLVTSSSRVQLTINNKKIWITEHEMYKAGDFQESILVGNKFLSTKVKKTIIINNRFADFYFMDHLIGSQVKSLQYDALTLSINMLDVMEEADVEFELYAFNNFQFRILTGTRDAEKNFIVFNDFSEMAAGLWRMFLHIDNKLYPLNLVEPFDEVFNSCHHQIQVLSRKSVFYLELIPHSIEIEALSIEEKQDHDFLLTLSLIGGNTEFECSFQVDEPKSGMLRSYPVERIDDQLQTFLPMKDLLENLFVKRFFLVEHSDEPKVYRFNLDKKLLHTTTTYYKVISNSQFVKLRFYRRRDLSLGLAMTQAKLKKAIHEVQNFQIRGIMGSIEEFIGSKAYLLIEDRLSQDSLQVPITGEFSVNLNSLDLIGIKSKDKTVLDLFVVIENGAGEIIRKEKIRYNKAHYRKDNYYSYKKQYDDQGNEHHFMITTTPFNNLKVESFTIRSNVKIPMNIDVKDENIWLIGERTNTAQDNGIVFFKWLQKNTSVESYYVIEEDSSDYEHIKNIPNILFFGSDRHFEIAFKAKVLLGTHDLENILPYKPARGFFGYEETVKIFLQHGVLGRKNVEYHKKNYDMPFDLFIVSSDPEKQVIVMDEMGYEDQEVAVTGLARFDNLIQVNPPRDILLMPTWRDWINTDEQFLKSEYFLAYSNLIQNEKLHGLLEEYNVNINFYPHYRAQDYFQSEIENMHERIKFIPLGSQTVQQLLIDHALLITDYSSVSFDFTLLNKPVVYYHFDVDRFFRKGILRPIEETFIGGIGSYEEELITIIEDRIKSDFANFEYEITGIIKYQDQNNSQRIYEEVQKLIEAKRTSSVIGSL</sequence>
<proteinExistence type="inferred from homology"/>
<dbReference type="GO" id="GO:0047355">
    <property type="term" value="F:CDP-glycerol glycerophosphotransferase activity"/>
    <property type="evidence" value="ECO:0007669"/>
    <property type="project" value="InterPro"/>
</dbReference>
<dbReference type="Gene3D" id="3.40.50.12580">
    <property type="match status" value="1"/>
</dbReference>
<dbReference type="Pfam" id="PF04464">
    <property type="entry name" value="Glyphos_transf"/>
    <property type="match status" value="1"/>
</dbReference>
<keyword evidence="3" id="KW-1003">Cell membrane</keyword>
<reference evidence="7 8" key="1">
    <citation type="journal article" date="2012" name="J. Bacteriol.">
        <title>Genome Sequence of the Antarctic Psychrophile Bacterium Planococcus antarcticus DSM 14505.</title>
        <authorList>
            <person name="Margolles A."/>
            <person name="Gueimonde M."/>
            <person name="Sanchez B."/>
        </authorList>
    </citation>
    <scope>NUCLEOTIDE SEQUENCE [LARGE SCALE GENOMIC DNA]</scope>
    <source>
        <strain evidence="7 8">DSM 14505</strain>
    </source>
</reference>
<evidence type="ECO:0000256" key="3">
    <source>
        <dbReference type="ARBA" id="ARBA00022475"/>
    </source>
</evidence>
<dbReference type="SUPFAM" id="SSF53756">
    <property type="entry name" value="UDP-Glycosyltransferase/glycogen phosphorylase"/>
    <property type="match status" value="1"/>
</dbReference>
<dbReference type="Proteomes" id="UP000004725">
    <property type="component" value="Unassembled WGS sequence"/>
</dbReference>
<evidence type="ECO:0000256" key="2">
    <source>
        <dbReference type="ARBA" id="ARBA00010488"/>
    </source>
</evidence>
<protein>
    <submittedName>
        <fullName evidence="7">Galactosamine-containing minor teichoic acid biosynthesis protein</fullName>
    </submittedName>
</protein>
<keyword evidence="5" id="KW-0777">Teichoic acid biosynthesis</keyword>
<dbReference type="InterPro" id="IPR043149">
    <property type="entry name" value="TagF_N"/>
</dbReference>
<comment type="subcellular location">
    <subcellularLocation>
        <location evidence="1">Cell membrane</location>
        <topology evidence="1">Peripheral membrane protein</topology>
    </subcellularLocation>
</comment>
<comment type="similarity">
    <text evidence="2">Belongs to the CDP-glycerol glycerophosphotransferase family.</text>
</comment>
<accession>A0AA87II82</accession>
<comment type="caution">
    <text evidence="7">The sequence shown here is derived from an EMBL/GenBank/DDBJ whole genome shotgun (WGS) entry which is preliminary data.</text>
</comment>
<keyword evidence="4" id="KW-0808">Transferase</keyword>
<dbReference type="EMBL" id="AJYB01000081">
    <property type="protein sequence ID" value="EIM05301.1"/>
    <property type="molecule type" value="Genomic_DNA"/>
</dbReference>
<evidence type="ECO:0000313" key="7">
    <source>
        <dbReference type="EMBL" id="EIM05301.1"/>
    </source>
</evidence>
<dbReference type="GO" id="GO:0005886">
    <property type="term" value="C:plasma membrane"/>
    <property type="evidence" value="ECO:0007669"/>
    <property type="project" value="UniProtKB-SubCell"/>
</dbReference>
<gene>
    <name evidence="7" type="ORF">A1A1_16910</name>
</gene>
<keyword evidence="6" id="KW-0472">Membrane</keyword>
<evidence type="ECO:0000256" key="5">
    <source>
        <dbReference type="ARBA" id="ARBA00022944"/>
    </source>
</evidence>
<evidence type="ECO:0000256" key="4">
    <source>
        <dbReference type="ARBA" id="ARBA00022679"/>
    </source>
</evidence>
<name>A0AA87II82_9BACL</name>
<dbReference type="RefSeq" id="WP_006831328.1">
    <property type="nucleotide sequence ID" value="NZ_AJYB01000081.1"/>
</dbReference>
<evidence type="ECO:0000256" key="1">
    <source>
        <dbReference type="ARBA" id="ARBA00004202"/>
    </source>
</evidence>
<dbReference type="InterPro" id="IPR007554">
    <property type="entry name" value="Glycerophosphate_synth"/>
</dbReference>
<evidence type="ECO:0000256" key="6">
    <source>
        <dbReference type="ARBA" id="ARBA00023136"/>
    </source>
</evidence>
<dbReference type="AlphaFoldDB" id="A0AA87II82"/>
<evidence type="ECO:0000313" key="8">
    <source>
        <dbReference type="Proteomes" id="UP000004725"/>
    </source>
</evidence>
<dbReference type="GO" id="GO:0019350">
    <property type="term" value="P:teichoic acid biosynthetic process"/>
    <property type="evidence" value="ECO:0007669"/>
    <property type="project" value="UniProtKB-KW"/>
</dbReference>
<dbReference type="InterPro" id="IPR043148">
    <property type="entry name" value="TagF_C"/>
</dbReference>
<organism evidence="7 8">
    <name type="scientific">Planococcus antarcticus DSM 14505</name>
    <dbReference type="NCBI Taxonomy" id="1185653"/>
    <lineage>
        <taxon>Bacteria</taxon>
        <taxon>Bacillati</taxon>
        <taxon>Bacillota</taxon>
        <taxon>Bacilli</taxon>
        <taxon>Bacillales</taxon>
        <taxon>Caryophanaceae</taxon>
        <taxon>Planococcus</taxon>
    </lineage>
</organism>
<dbReference type="Gene3D" id="3.40.50.11820">
    <property type="match status" value="1"/>
</dbReference>